<evidence type="ECO:0008006" key="4">
    <source>
        <dbReference type="Google" id="ProtNLM"/>
    </source>
</evidence>
<dbReference type="CDD" id="cd00303">
    <property type="entry name" value="retropepsin_like"/>
    <property type="match status" value="1"/>
</dbReference>
<evidence type="ECO:0000256" key="2">
    <source>
        <dbReference type="SAM" id="MobiDB-lite"/>
    </source>
</evidence>
<keyword evidence="1" id="KW-0175">Coiled coil</keyword>
<feature type="coiled-coil region" evidence="1">
    <location>
        <begin position="7"/>
        <end position="48"/>
    </location>
</feature>
<reference evidence="3" key="1">
    <citation type="submission" date="2019-12" db="EMBL/GenBank/DDBJ databases">
        <title>Genome sequencing and annotation of Brassica cretica.</title>
        <authorList>
            <person name="Studholme D.J."/>
            <person name="Sarris P.F."/>
        </authorList>
    </citation>
    <scope>NUCLEOTIDE SEQUENCE</scope>
    <source>
        <strain evidence="3">PFS-102/07</strain>
        <tissue evidence="3">Leaf</tissue>
    </source>
</reference>
<protein>
    <recommendedName>
        <fullName evidence="4">Aspartic peptidase DDI1-type domain-containing protein</fullName>
    </recommendedName>
</protein>
<feature type="compositionally biased region" description="Basic and acidic residues" evidence="2">
    <location>
        <begin position="528"/>
        <end position="538"/>
    </location>
</feature>
<dbReference type="AlphaFoldDB" id="A0A8S9HW21"/>
<sequence>MGDYSNLDDFAATMQQMQQQMQQTIQAHQQAAQQADKLTANVDQLLKNNQEKCFSMEEVTAGQIQNTQEVAPEAEKKENDQQGFPQNFQGKTFIFSQAQNWFVGQNQNQNQQKPQSNQQVVSAAGNGQPDELKGLGMMMQQLSEGAEERTEHLASSKVIVPDEPTKIPPVRVYVIKVPYPIPPRHLMDPFSAEQLAGYRKMVRRFPRKISFEHAWEIRQLHMFFKNCRETREEIKALFTEELTSSLKVLPKVVDPVKFSFPCSIAGVKFKEILCDSRSSVNLISKAIVDELGIVDVELSLVTMTFGNSSTTVPYGTICNLHVHVGDCMLHTEFQVVEMNKDQEMALIFGMSFMAIVGAIIDLANKRVSFSNFNKMVFYKYVPTRSQIRYASCIKVVSGEQLKIFSKKELDDNSRIEEVLDGDSHTDTKDLNGNAKVKEKVHKKRVKGDPTMILIPRNCDEKFIEYEVKCKGGKKGWMSNMGLTQRGNESVITWAAPRVMNHGSGGMRLDGSRWLWCLRLASPNNNAQLHKEGEEERGNKGGKRWRRG</sequence>
<proteinExistence type="predicted"/>
<evidence type="ECO:0000256" key="1">
    <source>
        <dbReference type="SAM" id="Coils"/>
    </source>
</evidence>
<feature type="region of interest" description="Disordered" evidence="2">
    <location>
        <begin position="106"/>
        <end position="130"/>
    </location>
</feature>
<comment type="caution">
    <text evidence="3">The sequence shown here is derived from an EMBL/GenBank/DDBJ whole genome shotgun (WGS) entry which is preliminary data.</text>
</comment>
<dbReference type="PANTHER" id="PTHR33067:SF31">
    <property type="entry name" value="RNA-DIRECTED DNA POLYMERASE"/>
    <property type="match status" value="1"/>
</dbReference>
<feature type="compositionally biased region" description="Low complexity" evidence="2">
    <location>
        <begin position="106"/>
        <end position="119"/>
    </location>
</feature>
<organism evidence="3">
    <name type="scientific">Brassica cretica</name>
    <name type="common">Mustard</name>
    <dbReference type="NCBI Taxonomy" id="69181"/>
    <lineage>
        <taxon>Eukaryota</taxon>
        <taxon>Viridiplantae</taxon>
        <taxon>Streptophyta</taxon>
        <taxon>Embryophyta</taxon>
        <taxon>Tracheophyta</taxon>
        <taxon>Spermatophyta</taxon>
        <taxon>Magnoliopsida</taxon>
        <taxon>eudicotyledons</taxon>
        <taxon>Gunneridae</taxon>
        <taxon>Pentapetalae</taxon>
        <taxon>rosids</taxon>
        <taxon>malvids</taxon>
        <taxon>Brassicales</taxon>
        <taxon>Brassicaceae</taxon>
        <taxon>Brassiceae</taxon>
        <taxon>Brassica</taxon>
    </lineage>
</organism>
<accession>A0A8S9HW21</accession>
<gene>
    <name evidence="3" type="ORF">F2Q70_00017907</name>
</gene>
<name>A0A8S9HW21_BRACR</name>
<feature type="region of interest" description="Disordered" evidence="2">
    <location>
        <begin position="527"/>
        <end position="547"/>
    </location>
</feature>
<dbReference type="InterPro" id="IPR021109">
    <property type="entry name" value="Peptidase_aspartic_dom_sf"/>
</dbReference>
<evidence type="ECO:0000313" key="3">
    <source>
        <dbReference type="EMBL" id="KAF2561307.1"/>
    </source>
</evidence>
<dbReference type="Gene3D" id="2.40.70.10">
    <property type="entry name" value="Acid Proteases"/>
    <property type="match status" value="1"/>
</dbReference>
<dbReference type="PANTHER" id="PTHR33067">
    <property type="entry name" value="RNA-DIRECTED DNA POLYMERASE-RELATED"/>
    <property type="match status" value="1"/>
</dbReference>
<dbReference type="EMBL" id="QGKY02001250">
    <property type="protein sequence ID" value="KAF2561307.1"/>
    <property type="molecule type" value="Genomic_DNA"/>
</dbReference>